<name>A0A1X3D8J3_9NEIS</name>
<evidence type="ECO:0000313" key="3">
    <source>
        <dbReference type="Proteomes" id="UP000193118"/>
    </source>
</evidence>
<keyword evidence="1" id="KW-1133">Transmembrane helix</keyword>
<protein>
    <submittedName>
        <fullName evidence="2">Uncharacterized protein</fullName>
    </submittedName>
</protein>
<feature type="transmembrane region" description="Helical" evidence="1">
    <location>
        <begin position="48"/>
        <end position="69"/>
    </location>
</feature>
<keyword evidence="1" id="KW-0472">Membrane</keyword>
<evidence type="ECO:0000256" key="1">
    <source>
        <dbReference type="SAM" id="Phobius"/>
    </source>
</evidence>
<gene>
    <name evidence="2" type="ORF">BWD09_07885</name>
</gene>
<reference evidence="3" key="1">
    <citation type="submission" date="2017-01" db="EMBL/GenBank/DDBJ databases">
        <authorList>
            <person name="Wolfgang W.J."/>
            <person name="Cole J."/>
            <person name="Wroblewski D."/>
            <person name="Mcginnis J."/>
            <person name="Musser K.A."/>
        </authorList>
    </citation>
    <scope>NUCLEOTIDE SEQUENCE [LARGE SCALE GENOMIC DNA]</scope>
    <source>
        <strain evidence="3">DSM 19151</strain>
    </source>
</reference>
<dbReference type="AlphaFoldDB" id="A0A1X3D8J3"/>
<organism evidence="2 3">
    <name type="scientific">Neisseria dentiae</name>
    <dbReference type="NCBI Taxonomy" id="194197"/>
    <lineage>
        <taxon>Bacteria</taxon>
        <taxon>Pseudomonadati</taxon>
        <taxon>Pseudomonadota</taxon>
        <taxon>Betaproteobacteria</taxon>
        <taxon>Neisseriales</taxon>
        <taxon>Neisseriaceae</taxon>
        <taxon>Neisseria</taxon>
    </lineage>
</organism>
<comment type="caution">
    <text evidence="2">The sequence shown here is derived from an EMBL/GenBank/DDBJ whole genome shotgun (WGS) entry which is preliminary data.</text>
</comment>
<keyword evidence="1" id="KW-0812">Transmembrane</keyword>
<dbReference type="EMBL" id="MTBO01000018">
    <property type="protein sequence ID" value="OSI16085.1"/>
    <property type="molecule type" value="Genomic_DNA"/>
</dbReference>
<sequence length="77" mass="8474">MLHSNKPTKTFAHITIRAEGGGLGFTFIQTDNRTVFQMETVFGFDKRLLSLASVLGCFLVFILADSLSFQCLVDSIG</sequence>
<dbReference type="Proteomes" id="UP000193118">
    <property type="component" value="Unassembled WGS sequence"/>
</dbReference>
<evidence type="ECO:0000313" key="2">
    <source>
        <dbReference type="EMBL" id="OSI16085.1"/>
    </source>
</evidence>
<keyword evidence="3" id="KW-1185">Reference proteome</keyword>
<proteinExistence type="predicted"/>
<accession>A0A1X3D8J3</accession>